<comment type="caution">
    <text evidence="2">The sequence shown here is derived from an EMBL/GenBank/DDBJ whole genome shotgun (WGS) entry which is preliminary data.</text>
</comment>
<dbReference type="EMBL" id="JABFTP020000103">
    <property type="protein sequence ID" value="KAL3277256.1"/>
    <property type="molecule type" value="Genomic_DNA"/>
</dbReference>
<keyword evidence="3" id="KW-1185">Reference proteome</keyword>
<accession>A0ABD2NG55</accession>
<dbReference type="AlphaFoldDB" id="A0ABD2NG55"/>
<evidence type="ECO:0000256" key="1">
    <source>
        <dbReference type="SAM" id="Coils"/>
    </source>
</evidence>
<name>A0ABD2NG55_9CUCU</name>
<evidence type="ECO:0000313" key="2">
    <source>
        <dbReference type="EMBL" id="KAL3277256.1"/>
    </source>
</evidence>
<organism evidence="2 3">
    <name type="scientific">Cryptolaemus montrouzieri</name>
    <dbReference type="NCBI Taxonomy" id="559131"/>
    <lineage>
        <taxon>Eukaryota</taxon>
        <taxon>Metazoa</taxon>
        <taxon>Ecdysozoa</taxon>
        <taxon>Arthropoda</taxon>
        <taxon>Hexapoda</taxon>
        <taxon>Insecta</taxon>
        <taxon>Pterygota</taxon>
        <taxon>Neoptera</taxon>
        <taxon>Endopterygota</taxon>
        <taxon>Coleoptera</taxon>
        <taxon>Polyphaga</taxon>
        <taxon>Cucujiformia</taxon>
        <taxon>Coccinelloidea</taxon>
        <taxon>Coccinellidae</taxon>
        <taxon>Scymninae</taxon>
        <taxon>Scymnini</taxon>
        <taxon>Cryptolaemus</taxon>
    </lineage>
</organism>
<sequence length="108" mass="12707">MSRMVFIKPKDVLFLNSNLKQVTFECLHDLRVPICCKNLLSDFFEEFIAEAHYENRIKELEEAVKRLQDKDVMLQKEVDGKISVEHEQKQLLERLSLEGQILLSQVDT</sequence>
<evidence type="ECO:0000313" key="3">
    <source>
        <dbReference type="Proteomes" id="UP001516400"/>
    </source>
</evidence>
<reference evidence="2 3" key="1">
    <citation type="journal article" date="2021" name="BMC Biol.">
        <title>Horizontally acquired antibacterial genes associated with adaptive radiation of ladybird beetles.</title>
        <authorList>
            <person name="Li H.S."/>
            <person name="Tang X.F."/>
            <person name="Huang Y.H."/>
            <person name="Xu Z.Y."/>
            <person name="Chen M.L."/>
            <person name="Du X.Y."/>
            <person name="Qiu B.Y."/>
            <person name="Chen P.T."/>
            <person name="Zhang W."/>
            <person name="Slipinski A."/>
            <person name="Escalona H.E."/>
            <person name="Waterhouse R.M."/>
            <person name="Zwick A."/>
            <person name="Pang H."/>
        </authorList>
    </citation>
    <scope>NUCLEOTIDE SEQUENCE [LARGE SCALE GENOMIC DNA]</scope>
    <source>
        <strain evidence="2">SYSU2018</strain>
    </source>
</reference>
<keyword evidence="1" id="KW-0175">Coiled coil</keyword>
<feature type="coiled-coil region" evidence="1">
    <location>
        <begin position="50"/>
        <end position="77"/>
    </location>
</feature>
<proteinExistence type="predicted"/>
<protein>
    <submittedName>
        <fullName evidence="2">Uncharacterized protein</fullName>
    </submittedName>
</protein>
<dbReference type="Proteomes" id="UP001516400">
    <property type="component" value="Unassembled WGS sequence"/>
</dbReference>
<gene>
    <name evidence="2" type="ORF">HHI36_012608</name>
</gene>